<accession>A0AAD4ECY5</accession>
<comment type="caution">
    <text evidence="2">The sequence shown here is derived from an EMBL/GenBank/DDBJ whole genome shotgun (WGS) entry which is preliminary data.</text>
</comment>
<dbReference type="GeneID" id="64660841"/>
<feature type="region of interest" description="Disordered" evidence="1">
    <location>
        <begin position="44"/>
        <end position="72"/>
    </location>
</feature>
<sequence>MVRTTQKPRCNFCLKELARRKDVTLHIQNTPRCRQQWELLVSSQQKATVSEQPDKQPDTSGPVTPPEYDYDIPEDIDYEFPPRVRRAEYEPVEAPQSKRARVEEVVDEEHPERFANMFPHPAADVLGAGQTAFEEIREDQINMGLEANPWAPFCDEEEWGLAEWLAKRVNQKATDEFLKLAITKNRTQPSYTSNYTFRKKLDKLPKGLGWMCDIVTSPGDRVDGSQEFLTERHELWRWDPVECVRELVGNPAFKEYLAYLPEKVYEDPEGKTRVYDEMWTGDWWWNMQECLPPGAVVAPMILASDKTNLTRFRGDKAAWPIYLTIGNIKKDIRRQPSKHATVLIGYLPISKMLHFKDDEGRQLGRYRLFHNCMRLVMESLIDAGRCGVEMICADGNIRHIFPILAAYIADHPEQCLIVCCKENHCPRCVVGTKQRGDHVDSPLRNVTETRATLKRHQNGEDPHLFDDHGLRAIHYPFWAYLPHTDIFTCITPDILHQLHKGVFKDHIVSWCATIISDAEFDAHFQAMSNFHGLRHFKRGISNVSQWTCTEHKEMQRVVLGVIAGAVEPRVFQAARAILDFIYYAQYHAHTDTTLMRMQEALNVFHANKAVFIEHGLREHFNIPKVHSMCHYVQSIRSLGSADGFNSESPERLHIDYAKDAYQASSKVDYIVQMTHWLELQEAVFRHGVYLDWVASQSRDPVADSDLDALEEEDEEEELADSDTMTHTPDVLLSQFTPSGLLKSHGYRVAKTCPFVNVSMSRLQTDFGAIDFIPALQTFLARHFPHSSISASEYDRFDVFKLVLLLLPRRNHISDVKRLNRIRAHPAIPNRNHRKPPSPAHFDVAFIVEDRQSWESGTGFDGLRLAQIRAIFKLPSQYGEFPHPLAYIEWFRPLREPEAATRLYRVARSTRNQRRFAAVVSVQDLLQGGHLFPRFGSGKVDVSWINSDVLELADEFYVNPYINFYLFDTMERL</sequence>
<keyword evidence="3" id="KW-1185">Reference proteome</keyword>
<name>A0AAD4ECY5_9AGAM</name>
<dbReference type="Proteomes" id="UP001195769">
    <property type="component" value="Unassembled WGS sequence"/>
</dbReference>
<protein>
    <submittedName>
        <fullName evidence="2">Zn-finger domain-containing protein</fullName>
    </submittedName>
</protein>
<organism evidence="2 3">
    <name type="scientific">Suillus fuscotomentosus</name>
    <dbReference type="NCBI Taxonomy" id="1912939"/>
    <lineage>
        <taxon>Eukaryota</taxon>
        <taxon>Fungi</taxon>
        <taxon>Dikarya</taxon>
        <taxon>Basidiomycota</taxon>
        <taxon>Agaricomycotina</taxon>
        <taxon>Agaricomycetes</taxon>
        <taxon>Agaricomycetidae</taxon>
        <taxon>Boletales</taxon>
        <taxon>Suillineae</taxon>
        <taxon>Suillaceae</taxon>
        <taxon>Suillus</taxon>
    </lineage>
</organism>
<proteinExistence type="predicted"/>
<evidence type="ECO:0000313" key="3">
    <source>
        <dbReference type="Proteomes" id="UP001195769"/>
    </source>
</evidence>
<dbReference type="InterPro" id="IPR041078">
    <property type="entry name" value="Plavaka"/>
</dbReference>
<dbReference type="AlphaFoldDB" id="A0AAD4ECY5"/>
<dbReference type="Pfam" id="PF18759">
    <property type="entry name" value="Plavaka"/>
    <property type="match status" value="1"/>
</dbReference>
<reference evidence="2" key="1">
    <citation type="journal article" date="2020" name="New Phytol.">
        <title>Comparative genomics reveals dynamic genome evolution in host specialist ectomycorrhizal fungi.</title>
        <authorList>
            <person name="Lofgren L.A."/>
            <person name="Nguyen N.H."/>
            <person name="Vilgalys R."/>
            <person name="Ruytinx J."/>
            <person name="Liao H.L."/>
            <person name="Branco S."/>
            <person name="Kuo A."/>
            <person name="LaButti K."/>
            <person name="Lipzen A."/>
            <person name="Andreopoulos W."/>
            <person name="Pangilinan J."/>
            <person name="Riley R."/>
            <person name="Hundley H."/>
            <person name="Na H."/>
            <person name="Barry K."/>
            <person name="Grigoriev I.V."/>
            <person name="Stajich J.E."/>
            <person name="Kennedy P.G."/>
        </authorList>
    </citation>
    <scope>NUCLEOTIDE SEQUENCE</scope>
    <source>
        <strain evidence="2">FC203</strain>
    </source>
</reference>
<dbReference type="EMBL" id="JABBWK010000012">
    <property type="protein sequence ID" value="KAG1903707.1"/>
    <property type="molecule type" value="Genomic_DNA"/>
</dbReference>
<evidence type="ECO:0000313" key="2">
    <source>
        <dbReference type="EMBL" id="KAG1903707.1"/>
    </source>
</evidence>
<evidence type="ECO:0000256" key="1">
    <source>
        <dbReference type="SAM" id="MobiDB-lite"/>
    </source>
</evidence>
<gene>
    <name evidence="2" type="ORF">F5891DRAFT_1185340</name>
</gene>
<dbReference type="RefSeq" id="XP_041229282.1">
    <property type="nucleotide sequence ID" value="XM_041366543.1"/>
</dbReference>